<reference evidence="1" key="1">
    <citation type="submission" date="2011-11" db="EMBL/GenBank/DDBJ databases">
        <title>The Genome Sequence of Tetrahymena thermophila SB210.</title>
        <authorList>
            <consortium name="The Broad Institute Genome Sequencing Platform"/>
            <person name="Russ C."/>
            <person name="Coyne R.S."/>
            <person name="Orias E."/>
            <person name="Taverna S.D."/>
            <person name="Papazyan R."/>
            <person name="Young S.K."/>
            <person name="Zeng Q."/>
            <person name="Gargeya S."/>
            <person name="Fitzgerald M."/>
            <person name="Haas B."/>
            <person name="Abouelleil A."/>
            <person name="Alvarado L."/>
            <person name="Arachchi H.M."/>
            <person name="Berlin A."/>
            <person name="Brown A."/>
            <person name="Chapman S.B."/>
            <person name="Chen Z."/>
            <person name="Dunbar C."/>
            <person name="Freedman E."/>
            <person name="Gearin G."/>
            <person name="Goldberg J."/>
            <person name="Griggs A."/>
            <person name="Gujja S."/>
            <person name="Heiman D."/>
            <person name="Howarth C."/>
            <person name="Lui A."/>
            <person name="MacDonald P.J.P."/>
            <person name="Montmayeur A."/>
            <person name="Murphy C."/>
            <person name="Neiman D."/>
            <person name="Pearson M."/>
            <person name="Priest M."/>
            <person name="Roberts A."/>
            <person name="Saif S."/>
            <person name="Shea T."/>
            <person name="Sisk P."/>
            <person name="Stolte C."/>
            <person name="Sykes S."/>
            <person name="Wortman J."/>
            <person name="Nusbaum C."/>
            <person name="Birren B."/>
        </authorList>
    </citation>
    <scope>NUCLEOTIDE SEQUENCE [LARGE SCALE GENOMIC DNA]</scope>
    <source>
        <strain evidence="1">SB210</strain>
    </source>
</reference>
<protein>
    <submittedName>
        <fullName evidence="1">Uncharacterized protein</fullName>
    </submittedName>
</protein>
<evidence type="ECO:0000313" key="1">
    <source>
        <dbReference type="EMBL" id="OCB06978.1"/>
    </source>
</evidence>
<accession>A0A1B9C240</accession>
<reference evidence="1" key="2">
    <citation type="submission" date="2016-07" db="EMBL/GenBank/DDBJ databases">
        <authorList>
            <person name="Coyne R.S."/>
            <person name="Hamilton E.P."/>
            <person name="Orias E."/>
            <person name="Russ C."/>
            <person name="Kapusta A."/>
            <person name="Bidwell S.L."/>
            <person name="Krishnakumar V."/>
            <person name="Zafar N."/>
            <person name="Tang H."/>
            <person name="Hadjithomas M."/>
        </authorList>
    </citation>
    <scope>NUCLEOTIDE SEQUENCE [LARGE SCALE GENOMIC DNA]</scope>
    <source>
        <strain evidence="1">SB210</strain>
    </source>
</reference>
<name>A0A1B9C240_TETTS</name>
<organism evidence="1">
    <name type="scientific">Tetrahymena thermophila (strain SB210)</name>
    <dbReference type="NCBI Taxonomy" id="312017"/>
    <lineage>
        <taxon>Eukaryota</taxon>
        <taxon>Sar</taxon>
        <taxon>Alveolata</taxon>
        <taxon>Ciliophora</taxon>
        <taxon>Intramacronucleata</taxon>
        <taxon>Oligohymenophorea</taxon>
        <taxon>Hymenostomatida</taxon>
        <taxon>Tetrahymenina</taxon>
        <taxon>Tetrahymenidae</taxon>
        <taxon>Tetrahymena</taxon>
    </lineage>
</organism>
<dbReference type="AlphaFoldDB" id="A0A1B9C240"/>
<dbReference type="Proteomes" id="UP000242602">
    <property type="component" value="Unassembled WGS sequence"/>
</dbReference>
<dbReference type="EMBL" id="JH659667">
    <property type="protein sequence ID" value="OCB06978.1"/>
    <property type="molecule type" value="Genomic_DNA"/>
</dbReference>
<proteinExistence type="predicted"/>
<gene>
    <name evidence="1" type="ORF">TTHMIC_00005</name>
</gene>
<sequence>MYSFNRENQDEIMEEIPIFTWEITSKCSQVILMQDLILLNKQGCDVNQSSYFRFTTEDLRKVKQLYERSQKRKHVAELLKQSYKDCIISALANFFIKKVISVKGMLKKGYGYSIGDSVRKSKFTQEIKKWIEINSRNEKVDANSSEAIRNMRLKELKLPEESISLNTFIKHSLSPKIFL</sequence>